<organism evidence="7 8">
    <name type="scientific">Pontibacillus litoralis JSM 072002</name>
    <dbReference type="NCBI Taxonomy" id="1385512"/>
    <lineage>
        <taxon>Bacteria</taxon>
        <taxon>Bacillati</taxon>
        <taxon>Bacillota</taxon>
        <taxon>Bacilli</taxon>
        <taxon>Bacillales</taxon>
        <taxon>Bacillaceae</taxon>
        <taxon>Pontibacillus</taxon>
    </lineage>
</organism>
<dbReference type="InterPro" id="IPR015424">
    <property type="entry name" value="PyrdxlP-dep_Trfase"/>
</dbReference>
<proteinExistence type="inferred from homology"/>
<dbReference type="GO" id="GO:0071269">
    <property type="term" value="P:L-homocysteine biosynthetic process"/>
    <property type="evidence" value="ECO:0007669"/>
    <property type="project" value="TreeGrafter"/>
</dbReference>
<comment type="similarity">
    <text evidence="2 5">Belongs to the trans-sulfuration enzymes family.</text>
</comment>
<dbReference type="FunFam" id="3.40.640.10:FF:000035">
    <property type="entry name" value="O-succinylhomoserine sulfhydrylase"/>
    <property type="match status" value="1"/>
</dbReference>
<dbReference type="STRING" id="1385512.N784_03020"/>
<evidence type="ECO:0000256" key="5">
    <source>
        <dbReference type="RuleBase" id="RU362118"/>
    </source>
</evidence>
<dbReference type="InterPro" id="IPR015421">
    <property type="entry name" value="PyrdxlP-dep_Trfase_major"/>
</dbReference>
<protein>
    <submittedName>
        <fullName evidence="7">O-acetylhomoserine sulfhydrylase</fullName>
    </submittedName>
</protein>
<dbReference type="PROSITE" id="PS00868">
    <property type="entry name" value="CYS_MET_METAB_PP"/>
    <property type="match status" value="1"/>
</dbReference>
<dbReference type="Pfam" id="PF01053">
    <property type="entry name" value="Cys_Met_Meta_PP"/>
    <property type="match status" value="1"/>
</dbReference>
<dbReference type="InterPro" id="IPR000277">
    <property type="entry name" value="Cys/Met-Metab_PyrdxlP-dep_enz"/>
</dbReference>
<feature type="region of interest" description="Disordered" evidence="6">
    <location>
        <begin position="1"/>
        <end position="27"/>
    </location>
</feature>
<evidence type="ECO:0000256" key="1">
    <source>
        <dbReference type="ARBA" id="ARBA00001933"/>
    </source>
</evidence>
<reference evidence="7 8" key="1">
    <citation type="submission" date="2013-08" db="EMBL/GenBank/DDBJ databases">
        <authorList>
            <person name="Huang J."/>
            <person name="Wang G."/>
        </authorList>
    </citation>
    <scope>NUCLEOTIDE SEQUENCE [LARGE SCALE GENOMIC DNA]</scope>
    <source>
        <strain evidence="7 8">JSM 072002</strain>
    </source>
</reference>
<evidence type="ECO:0000256" key="6">
    <source>
        <dbReference type="SAM" id="MobiDB-lite"/>
    </source>
</evidence>
<keyword evidence="8" id="KW-1185">Reference proteome</keyword>
<dbReference type="GO" id="GO:0005737">
    <property type="term" value="C:cytoplasm"/>
    <property type="evidence" value="ECO:0007669"/>
    <property type="project" value="TreeGrafter"/>
</dbReference>
<keyword evidence="3" id="KW-0808">Transferase</keyword>
<dbReference type="InterPro" id="IPR006235">
    <property type="entry name" value="OAc-hSer/O-AcSer_sulfhydrylase"/>
</dbReference>
<dbReference type="RefSeq" id="WP_036833946.1">
    <property type="nucleotide sequence ID" value="NZ_AVPG01000010.1"/>
</dbReference>
<dbReference type="SUPFAM" id="SSF53383">
    <property type="entry name" value="PLP-dependent transferases"/>
    <property type="match status" value="1"/>
</dbReference>
<evidence type="ECO:0000256" key="3">
    <source>
        <dbReference type="ARBA" id="ARBA00022679"/>
    </source>
</evidence>
<dbReference type="NCBIfam" id="TIGR01326">
    <property type="entry name" value="OAH_OAS_sulfhy"/>
    <property type="match status" value="1"/>
</dbReference>
<dbReference type="GO" id="GO:0004124">
    <property type="term" value="F:cysteine synthase activity"/>
    <property type="evidence" value="ECO:0007669"/>
    <property type="project" value="TreeGrafter"/>
</dbReference>
<evidence type="ECO:0000313" key="8">
    <source>
        <dbReference type="Proteomes" id="UP000030401"/>
    </source>
</evidence>
<dbReference type="OrthoDB" id="9803887at2"/>
<evidence type="ECO:0000313" key="7">
    <source>
        <dbReference type="EMBL" id="KGX86842.1"/>
    </source>
</evidence>
<dbReference type="GO" id="GO:0030170">
    <property type="term" value="F:pyridoxal phosphate binding"/>
    <property type="evidence" value="ECO:0007669"/>
    <property type="project" value="InterPro"/>
</dbReference>
<dbReference type="Gene3D" id="3.90.1150.10">
    <property type="entry name" value="Aspartate Aminotransferase, domain 1"/>
    <property type="match status" value="1"/>
</dbReference>
<dbReference type="eggNOG" id="COG2873">
    <property type="taxonomic scope" value="Bacteria"/>
</dbReference>
<dbReference type="CDD" id="cd00614">
    <property type="entry name" value="CGS_like"/>
    <property type="match status" value="1"/>
</dbReference>
<evidence type="ECO:0000256" key="4">
    <source>
        <dbReference type="ARBA" id="ARBA00022898"/>
    </source>
</evidence>
<feature type="compositionally biased region" description="Polar residues" evidence="6">
    <location>
        <begin position="10"/>
        <end position="27"/>
    </location>
</feature>
<dbReference type="EMBL" id="AVPG01000010">
    <property type="protein sequence ID" value="KGX86842.1"/>
    <property type="molecule type" value="Genomic_DNA"/>
</dbReference>
<accession>A0A0A5HT84</accession>
<keyword evidence="4 5" id="KW-0663">Pyridoxal phosphate</keyword>
<dbReference type="PANTHER" id="PTHR43797">
    <property type="entry name" value="HOMOCYSTEINE/CYSTEINE SYNTHASE"/>
    <property type="match status" value="1"/>
</dbReference>
<sequence>MTLPFHHYQPETTSLHGGQTPDPSTGSRAIPIHQTTSYVFRDTEHAQNLFALAEPGNIYTRITNPTLDVFEQRVALLEDGVAAVCTSSGMAAITLAILNIAGAGDNIVASSNIYGGTYNLFAVTLPKYGIDVTFIDGNDANQFQAAIKPNTKAIFAEVIGNPSLEVLDIEAVADVAHACHVPFIVDSTFATPYVCKPISWGADIVVHSATKWIGGHGNSIGGVVVDGGRFNWNHEKFPGFTEPDLSYHGLRYGIDVGPAAFAVKLRVQLLRDIGACLSPQNAFYLLQGLETLPVRMERHLKNAEEIATYLEAHQGVEWVSYPGLENHPSHELASKYLRGGYGSMVVFGIKGGREEGRTVIDHIQLWSHVANVGDAKSLIIHPASTTHQQLNEQELVKSGVTEDLIRLSVGLESPKDLIADLEKAIKEATGFTSNAVPTELSSQLLASSLHRDEQTIRKKKIAIFGGDRKSKHVEIVKLERLGFEVVVEKEALTNDVDIVYALNSTAVLKAIATFPIAFYCIVRDTIDPYTIEQLTNTNTAYIEVDSLYEEIIKHHCNKQTVSIGIN</sequence>
<dbReference type="Proteomes" id="UP000030401">
    <property type="component" value="Unassembled WGS sequence"/>
</dbReference>
<dbReference type="Gene3D" id="3.40.640.10">
    <property type="entry name" value="Type I PLP-dependent aspartate aminotransferase-like (Major domain)"/>
    <property type="match status" value="1"/>
</dbReference>
<dbReference type="GO" id="GO:0006535">
    <property type="term" value="P:cysteine biosynthetic process from serine"/>
    <property type="evidence" value="ECO:0007669"/>
    <property type="project" value="TreeGrafter"/>
</dbReference>
<dbReference type="InterPro" id="IPR015422">
    <property type="entry name" value="PyrdxlP-dep_Trfase_small"/>
</dbReference>
<gene>
    <name evidence="7" type="ORF">N784_03020</name>
</gene>
<dbReference type="GO" id="GO:0019346">
    <property type="term" value="P:transsulfuration"/>
    <property type="evidence" value="ECO:0007669"/>
    <property type="project" value="InterPro"/>
</dbReference>
<comment type="caution">
    <text evidence="7">The sequence shown here is derived from an EMBL/GenBank/DDBJ whole genome shotgun (WGS) entry which is preliminary data.</text>
</comment>
<dbReference type="GO" id="GO:0003961">
    <property type="term" value="F:O-acetylhomoserine aminocarboxypropyltransferase activity"/>
    <property type="evidence" value="ECO:0007669"/>
    <property type="project" value="TreeGrafter"/>
</dbReference>
<dbReference type="PANTHER" id="PTHR43797:SF2">
    <property type="entry name" value="HOMOCYSTEINE_CYSTEINE SYNTHASE"/>
    <property type="match status" value="1"/>
</dbReference>
<dbReference type="InterPro" id="IPR054542">
    <property type="entry name" value="Cys_met_metab_PP"/>
</dbReference>
<name>A0A0A5HT84_9BACI</name>
<comment type="cofactor">
    <cofactor evidence="1 5">
        <name>pyridoxal 5'-phosphate</name>
        <dbReference type="ChEBI" id="CHEBI:597326"/>
    </cofactor>
</comment>
<evidence type="ECO:0000256" key="2">
    <source>
        <dbReference type="ARBA" id="ARBA00009077"/>
    </source>
</evidence>
<dbReference type="AlphaFoldDB" id="A0A0A5HT84"/>